<reference evidence="1" key="1">
    <citation type="submission" date="2022-11" db="EMBL/GenBank/DDBJ databases">
        <title>Lacinutrix neustonica HL-RS19T sp. nov., isolated from the surface microlayer sample of brackish Lake Shihwa.</title>
        <authorList>
            <person name="Choi J.Y."/>
            <person name="Hwang C.Y."/>
        </authorList>
    </citation>
    <scope>NUCLEOTIDE SEQUENCE</scope>
    <source>
        <strain evidence="1">HL-RS19</strain>
    </source>
</reference>
<protein>
    <submittedName>
        <fullName evidence="1">Uncharacterized protein</fullName>
    </submittedName>
</protein>
<dbReference type="KEGG" id="lnu:N7U66_04810"/>
<dbReference type="AlphaFoldDB" id="A0A9E8MWL0"/>
<dbReference type="Proteomes" id="UP001164705">
    <property type="component" value="Chromosome"/>
</dbReference>
<evidence type="ECO:0000313" key="2">
    <source>
        <dbReference type="Proteomes" id="UP001164705"/>
    </source>
</evidence>
<accession>A0A9E8MWL0</accession>
<name>A0A9E8MWL0_9FLAO</name>
<keyword evidence="2" id="KW-1185">Reference proteome</keyword>
<evidence type="ECO:0000313" key="1">
    <source>
        <dbReference type="EMBL" id="WAC02953.1"/>
    </source>
</evidence>
<sequence length="102" mass="12023">MIPNDEKDYVLICGCNNGIDWSVKHENGMVEFTTEKGNKTKIPIDFYINQVIDFTDQVEQFYGNPSEKEVPKDDFDQNGFRQFRTEWNNLKSEWKKTAHNNV</sequence>
<gene>
    <name evidence="1" type="ORF">N7U66_04810</name>
</gene>
<organism evidence="1 2">
    <name type="scientific">Lacinutrix neustonica</name>
    <dbReference type="NCBI Taxonomy" id="2980107"/>
    <lineage>
        <taxon>Bacteria</taxon>
        <taxon>Pseudomonadati</taxon>
        <taxon>Bacteroidota</taxon>
        <taxon>Flavobacteriia</taxon>
        <taxon>Flavobacteriales</taxon>
        <taxon>Flavobacteriaceae</taxon>
        <taxon>Lacinutrix</taxon>
    </lineage>
</organism>
<proteinExistence type="predicted"/>
<dbReference type="EMBL" id="CP113088">
    <property type="protein sequence ID" value="WAC02953.1"/>
    <property type="molecule type" value="Genomic_DNA"/>
</dbReference>
<dbReference type="RefSeq" id="WP_267677550.1">
    <property type="nucleotide sequence ID" value="NZ_CP113088.1"/>
</dbReference>